<dbReference type="VEuPathDB" id="PiroplasmaDB:BOVATA_009610"/>
<dbReference type="GeneID" id="39873238"/>
<reference evidence="2 3" key="1">
    <citation type="journal article" date="2017" name="BMC Genomics">
        <title>Whole-genome assembly of Babesia ovata and comparative genomics between closely related pathogens.</title>
        <authorList>
            <person name="Yamagishi J."/>
            <person name="Asada M."/>
            <person name="Hakimi H."/>
            <person name="Tanaka T.Q."/>
            <person name="Sugimoto C."/>
            <person name="Kawazu S."/>
        </authorList>
    </citation>
    <scope>NUCLEOTIDE SEQUENCE [LARGE SCALE GENOMIC DNA]</scope>
    <source>
        <strain evidence="2 3">Miyake</strain>
    </source>
</reference>
<protein>
    <submittedName>
        <fullName evidence="2">SACPA operon antiterminator, putative</fullName>
    </submittedName>
</protein>
<dbReference type="Proteomes" id="UP000236319">
    <property type="component" value="Unassembled WGS sequence"/>
</dbReference>
<gene>
    <name evidence="2" type="ORF">BOVATA_009610</name>
</gene>
<evidence type="ECO:0000256" key="1">
    <source>
        <dbReference type="SAM" id="MobiDB-lite"/>
    </source>
</evidence>
<accession>A0A2H6K911</accession>
<dbReference type="AlphaFoldDB" id="A0A2H6K911"/>
<keyword evidence="3" id="KW-1185">Reference proteome</keyword>
<evidence type="ECO:0000313" key="2">
    <source>
        <dbReference type="EMBL" id="GBE59468.1"/>
    </source>
</evidence>
<organism evidence="2 3">
    <name type="scientific">Babesia ovata</name>
    <dbReference type="NCBI Taxonomy" id="189622"/>
    <lineage>
        <taxon>Eukaryota</taxon>
        <taxon>Sar</taxon>
        <taxon>Alveolata</taxon>
        <taxon>Apicomplexa</taxon>
        <taxon>Aconoidasida</taxon>
        <taxon>Piroplasmida</taxon>
        <taxon>Babesiidae</taxon>
        <taxon>Babesia</taxon>
    </lineage>
</organism>
<evidence type="ECO:0000313" key="3">
    <source>
        <dbReference type="Proteomes" id="UP000236319"/>
    </source>
</evidence>
<dbReference type="OrthoDB" id="365908at2759"/>
<comment type="caution">
    <text evidence="2">The sequence shown here is derived from an EMBL/GenBank/DDBJ whole genome shotgun (WGS) entry which is preliminary data.</text>
</comment>
<sequence length="576" mass="63829">MRGSHAVNLRRVLSLPTARRETFLFGRYRPVTRKESPSDLSINDASPPKGPPARPRAARPGLEKSTRREDVKGRATTQKSVGNDFSNNIRCDDPPARYGGSAPTGSRGAFLLQSSQIADGKVSHSISGRMNASLDRSDIASSALPLMEGGTSHLSVEEVLDRQIRQNVFNLPVPRLRVWLYNMDIGTIAQVALRNLFSVTPSADKVLVAESVLANRVGSEDGVRSCRDAFLLLKLQRGLLSLGIRSELNLEVYRPCIQLLNFKIGSMHSEHVVQLCQTLAWLWHRMSLDGKLGVIRDCHGLKETDDLYASLYSPLVTCLGRAALDIGQDTVTRLLDLLVMLQHHLSKESLLRLHEISFLKVIEFSGALSLDAAISTLRALERLESNLPKPFYFICKEVLVKFGKSVHYKDFHLVVRCLSRCSSVDPQSLNRILLLYKSLVTDAESSKYYPLERFVVAVVLRALEIEPATNQANLELGGTYTPTSSKSTTELTPSSSCYITVPKGYHRKVHSLKDLDPLISWVIVKLKSSVDPSVPVMCDYSHIKRHYRLRGSLQLSLTNLLGSAAGPNSSELATYS</sequence>
<name>A0A2H6K911_9APIC</name>
<feature type="compositionally biased region" description="Basic and acidic residues" evidence="1">
    <location>
        <begin position="61"/>
        <end position="73"/>
    </location>
</feature>
<dbReference type="RefSeq" id="XP_028865711.1">
    <property type="nucleotide sequence ID" value="XM_029009878.1"/>
</dbReference>
<dbReference type="EMBL" id="BDSA01000001">
    <property type="protein sequence ID" value="GBE59468.1"/>
    <property type="molecule type" value="Genomic_DNA"/>
</dbReference>
<proteinExistence type="predicted"/>
<feature type="region of interest" description="Disordered" evidence="1">
    <location>
        <begin position="33"/>
        <end position="104"/>
    </location>
</feature>
<feature type="compositionally biased region" description="Polar residues" evidence="1">
    <location>
        <begin position="75"/>
        <end position="89"/>
    </location>
</feature>